<dbReference type="SMART" id="SM00220">
    <property type="entry name" value="S_TKc"/>
    <property type="match status" value="1"/>
</dbReference>
<dbReference type="InterPro" id="IPR000719">
    <property type="entry name" value="Prot_kinase_dom"/>
</dbReference>
<evidence type="ECO:0000256" key="2">
    <source>
        <dbReference type="ARBA" id="ARBA00022679"/>
    </source>
</evidence>
<sequence length="433" mass="48921">MDGQLKAGTILNSESGNRYEVKRLLGAGGQGEVYEVESNGSTYALKWYFKHMATESQKDILDNLIDKGSPDKSFLWPQDMVYKSIGEPFGYIMPIRPKNYKSIVDMMKRKAEPSFYCLCKAAFNLTKGYQMLHSKGYSYRDISFGNVFFNPDNGEVLICDNDNVSVNGSDDSSVYGTPRFMAPEIVVGKAKPSRNTDLFSLSVLLFYMFMLNHPLEGKLEAEIKCMDIHAMNKLYGSSPLFIYDPDDKSNRPLAGYQDNALVFWDLYPQYFKDLFINSFTIGLQQPNRRVTESKWLEIFANMLSQIIICPGCGAEVFYDSDKETKGVAHTCWSCQQTITISSKLIIGKSNILLTVDTKIYSHYLHEDYNMETVVGEVVQNPNNPSLWGIKNEDKENWTYIKADGTQIPVTVGRTAAIAKGTKIDFGKLIGEFN</sequence>
<dbReference type="AlphaFoldDB" id="A0A255I830"/>
<dbReference type="RefSeq" id="WP_094378564.1">
    <property type="nucleotide sequence ID" value="NZ_NOKA02000076.1"/>
</dbReference>
<reference evidence="7 10" key="2">
    <citation type="submission" date="2018-05" db="EMBL/GenBank/DDBJ databases">
        <title>Genomic Encyclopedia of Type Strains, Phase IV (KMG-IV): sequencing the most valuable type-strain genomes for metagenomic binning, comparative biology and taxonomic classification.</title>
        <authorList>
            <person name="Goeker M."/>
        </authorList>
    </citation>
    <scope>NUCLEOTIDE SEQUENCE [LARGE SCALE GENOMIC DNA]</scope>
    <source>
        <strain evidence="7 10">DSM 28816</strain>
    </source>
</reference>
<dbReference type="Gene3D" id="3.30.200.20">
    <property type="entry name" value="Phosphorylase Kinase, domain 1"/>
    <property type="match status" value="1"/>
</dbReference>
<organism evidence="7 10">
    <name type="scientific">Lachnotalea glycerini</name>
    <dbReference type="NCBI Taxonomy" id="1763509"/>
    <lineage>
        <taxon>Bacteria</taxon>
        <taxon>Bacillati</taxon>
        <taxon>Bacillota</taxon>
        <taxon>Clostridia</taxon>
        <taxon>Lachnospirales</taxon>
        <taxon>Lachnospiraceae</taxon>
        <taxon>Lachnotalea</taxon>
    </lineage>
</organism>
<evidence type="ECO:0000313" key="8">
    <source>
        <dbReference type="EMBL" id="RDY28852.1"/>
    </source>
</evidence>
<reference evidence="8 9" key="1">
    <citation type="journal article" date="2017" name="Genome Announc.">
        <title>Draft Genome Sequence of a Sporulating and Motile Strain of Lachnotalea glycerini Isolated from Water in Quebec City, Canada.</title>
        <authorList>
            <person name="Maheux A.F."/>
            <person name="Boudreau D.K."/>
            <person name="Berube E."/>
            <person name="Boissinot M."/>
            <person name="Raymond F."/>
            <person name="Brodeur S."/>
            <person name="Corbeil J."/>
            <person name="Isabel S."/>
            <person name="Omar R.F."/>
            <person name="Bergeron M.G."/>
        </authorList>
    </citation>
    <scope>NUCLEOTIDE SEQUENCE [LARGE SCALE GENOMIC DNA]</scope>
    <source>
        <strain evidence="8 9">CCRI-19302</strain>
    </source>
</reference>
<accession>A0A255I830</accession>
<keyword evidence="9" id="KW-1185">Reference proteome</keyword>
<dbReference type="PROSITE" id="PS50011">
    <property type="entry name" value="PROTEIN_KINASE_DOM"/>
    <property type="match status" value="1"/>
</dbReference>
<dbReference type="GO" id="GO:0005524">
    <property type="term" value="F:ATP binding"/>
    <property type="evidence" value="ECO:0007669"/>
    <property type="project" value="UniProtKB-KW"/>
</dbReference>
<dbReference type="Gene3D" id="1.10.510.10">
    <property type="entry name" value="Transferase(Phosphotransferase) domain 1"/>
    <property type="match status" value="1"/>
</dbReference>
<evidence type="ECO:0000256" key="4">
    <source>
        <dbReference type="ARBA" id="ARBA00022777"/>
    </source>
</evidence>
<evidence type="ECO:0000313" key="10">
    <source>
        <dbReference type="Proteomes" id="UP000247523"/>
    </source>
</evidence>
<evidence type="ECO:0000313" key="7">
    <source>
        <dbReference type="EMBL" id="PXV91157.1"/>
    </source>
</evidence>
<comment type="caution">
    <text evidence="7">The sequence shown here is derived from an EMBL/GenBank/DDBJ whole genome shotgun (WGS) entry which is preliminary data.</text>
</comment>
<dbReference type="Pfam" id="PF00069">
    <property type="entry name" value="Pkinase"/>
    <property type="match status" value="1"/>
</dbReference>
<dbReference type="OrthoDB" id="9805504at2"/>
<dbReference type="Proteomes" id="UP000247523">
    <property type="component" value="Unassembled WGS sequence"/>
</dbReference>
<name>A0A255I830_9FIRM</name>
<dbReference type="Proteomes" id="UP000216411">
    <property type="component" value="Unassembled WGS sequence"/>
</dbReference>
<gene>
    <name evidence="7" type="ORF">C8E03_104165</name>
    <name evidence="8" type="ORF">CG710_019090</name>
</gene>
<proteinExistence type="predicted"/>
<evidence type="ECO:0000313" key="9">
    <source>
        <dbReference type="Proteomes" id="UP000216411"/>
    </source>
</evidence>
<evidence type="ECO:0000256" key="1">
    <source>
        <dbReference type="ARBA" id="ARBA00022527"/>
    </source>
</evidence>
<evidence type="ECO:0000256" key="3">
    <source>
        <dbReference type="ARBA" id="ARBA00022741"/>
    </source>
</evidence>
<protein>
    <submittedName>
        <fullName evidence="7">Protein kinase-like protein</fullName>
    </submittedName>
    <submittedName>
        <fullName evidence="8">Serine/threonine protein kinase</fullName>
    </submittedName>
</protein>
<keyword evidence="4 7" id="KW-0418">Kinase</keyword>
<dbReference type="EMBL" id="QICS01000004">
    <property type="protein sequence ID" value="PXV91157.1"/>
    <property type="molecule type" value="Genomic_DNA"/>
</dbReference>
<dbReference type="PANTHER" id="PTHR24345">
    <property type="entry name" value="SERINE/THREONINE-PROTEIN KINASE PLK"/>
    <property type="match status" value="1"/>
</dbReference>
<feature type="domain" description="Protein kinase" evidence="6">
    <location>
        <begin position="19"/>
        <end position="303"/>
    </location>
</feature>
<dbReference type="SUPFAM" id="SSF56112">
    <property type="entry name" value="Protein kinase-like (PK-like)"/>
    <property type="match status" value="1"/>
</dbReference>
<evidence type="ECO:0000256" key="5">
    <source>
        <dbReference type="ARBA" id="ARBA00022840"/>
    </source>
</evidence>
<keyword evidence="1 8" id="KW-0723">Serine/threonine-protein kinase</keyword>
<keyword evidence="2" id="KW-0808">Transferase</keyword>
<dbReference type="PANTHER" id="PTHR24345:SF0">
    <property type="entry name" value="CELL CYCLE SERINE_THREONINE-PROTEIN KINASE CDC5_MSD2"/>
    <property type="match status" value="1"/>
</dbReference>
<evidence type="ECO:0000259" key="6">
    <source>
        <dbReference type="PROSITE" id="PS50011"/>
    </source>
</evidence>
<dbReference type="EMBL" id="NOKA02000076">
    <property type="protein sequence ID" value="RDY28852.1"/>
    <property type="molecule type" value="Genomic_DNA"/>
</dbReference>
<dbReference type="InterPro" id="IPR011009">
    <property type="entry name" value="Kinase-like_dom_sf"/>
</dbReference>
<reference evidence="8" key="3">
    <citation type="submission" date="2018-07" db="EMBL/GenBank/DDBJ databases">
        <authorList>
            <person name="Quirk P.G."/>
            <person name="Krulwich T.A."/>
        </authorList>
    </citation>
    <scope>NUCLEOTIDE SEQUENCE</scope>
    <source>
        <strain evidence="8">CCRI-19302</strain>
    </source>
</reference>
<keyword evidence="3" id="KW-0547">Nucleotide-binding</keyword>
<dbReference type="GO" id="GO:0004674">
    <property type="term" value="F:protein serine/threonine kinase activity"/>
    <property type="evidence" value="ECO:0007669"/>
    <property type="project" value="UniProtKB-KW"/>
</dbReference>
<keyword evidence="5" id="KW-0067">ATP-binding</keyword>